<keyword evidence="1" id="KW-1133">Transmembrane helix</keyword>
<reference evidence="2 3" key="1">
    <citation type="submission" date="2019-05" db="EMBL/GenBank/DDBJ databases">
        <authorList>
            <person name="Zhou X."/>
        </authorList>
    </citation>
    <scope>NUCLEOTIDE SEQUENCE [LARGE SCALE GENOMIC DNA]</scope>
    <source>
        <strain evidence="2 3">DSM 432</strain>
    </source>
</reference>
<dbReference type="RefSeq" id="WP_138398038.1">
    <property type="nucleotide sequence ID" value="NZ_JBAFVI010000012.1"/>
</dbReference>
<gene>
    <name evidence="2" type="ORF">FBQ73_03005</name>
</gene>
<name>A0A6C1KJR5_XANAU</name>
<dbReference type="Proteomes" id="UP000305131">
    <property type="component" value="Unassembled WGS sequence"/>
</dbReference>
<comment type="caution">
    <text evidence="2">The sequence shown here is derived from an EMBL/GenBank/DDBJ whole genome shotgun (WGS) entry which is preliminary data.</text>
</comment>
<evidence type="ECO:0000256" key="1">
    <source>
        <dbReference type="SAM" id="Phobius"/>
    </source>
</evidence>
<dbReference type="InterPro" id="IPR019201">
    <property type="entry name" value="DUF2065"/>
</dbReference>
<dbReference type="AlphaFoldDB" id="A0A6C1KJR5"/>
<sequence length="62" mass="6534">MKDLIAALGLMLAIEGLCLAAFPAAWRRAMEAALHAPETPMRLAGLGVGALGVLLVFLIRTF</sequence>
<accession>A0A6C1KJR5</accession>
<dbReference type="Pfam" id="PF09838">
    <property type="entry name" value="DUF2065"/>
    <property type="match status" value="1"/>
</dbReference>
<keyword evidence="1" id="KW-0812">Transmembrane</keyword>
<dbReference type="OrthoDB" id="9815199at2"/>
<organism evidence="2 3">
    <name type="scientific">Xanthobacter autotrophicus</name>
    <dbReference type="NCBI Taxonomy" id="280"/>
    <lineage>
        <taxon>Bacteria</taxon>
        <taxon>Pseudomonadati</taxon>
        <taxon>Pseudomonadota</taxon>
        <taxon>Alphaproteobacteria</taxon>
        <taxon>Hyphomicrobiales</taxon>
        <taxon>Xanthobacteraceae</taxon>
        <taxon>Xanthobacter</taxon>
    </lineage>
</organism>
<evidence type="ECO:0000313" key="2">
    <source>
        <dbReference type="EMBL" id="TLX44552.1"/>
    </source>
</evidence>
<dbReference type="PANTHER" id="PTHR38602:SF1">
    <property type="entry name" value="INNER MEMBRANE PROTEIN"/>
    <property type="match status" value="1"/>
</dbReference>
<dbReference type="GeneID" id="95772422"/>
<keyword evidence="1" id="KW-0472">Membrane</keyword>
<protein>
    <submittedName>
        <fullName evidence="2">DUF2065 domain-containing protein</fullName>
    </submittedName>
</protein>
<proteinExistence type="predicted"/>
<feature type="transmembrane region" description="Helical" evidence="1">
    <location>
        <begin position="44"/>
        <end position="61"/>
    </location>
</feature>
<dbReference type="PANTHER" id="PTHR38602">
    <property type="entry name" value="INNER MEMBRANE PROTEIN-RELATED"/>
    <property type="match status" value="1"/>
</dbReference>
<evidence type="ECO:0000313" key="3">
    <source>
        <dbReference type="Proteomes" id="UP000305131"/>
    </source>
</evidence>
<dbReference type="EMBL" id="VAUP01000007">
    <property type="protein sequence ID" value="TLX44552.1"/>
    <property type="molecule type" value="Genomic_DNA"/>
</dbReference>